<keyword evidence="3" id="KW-1185">Reference proteome</keyword>
<gene>
    <name evidence="2" type="ORF">SAMN05192543_106366</name>
</gene>
<sequence>MNGPKKLDAYRIGGAPLTKAQLLPPTAASARELSLRNHLAVAACRSGNGNRALLRELFAIACLSYFLREAGFAFGPDTLYGEVQGALERCVERCSTDEPWQVDEPDGVALGRLVTIYDRQFSTAPMYVMEGAHKRLKRLAVGEWRFPWARRSPAPAPEQSEGPSAPAPEQSEDPPGA</sequence>
<reference evidence="2 3" key="1">
    <citation type="submission" date="2016-10" db="EMBL/GenBank/DDBJ databases">
        <authorList>
            <person name="de Groot N.N."/>
        </authorList>
    </citation>
    <scope>NUCLEOTIDE SEQUENCE [LARGE SCALE GENOMIC DNA]</scope>
    <source>
        <strain evidence="2 3">LMG 23650</strain>
    </source>
</reference>
<protein>
    <submittedName>
        <fullName evidence="2">Uncharacterized protein</fullName>
    </submittedName>
</protein>
<proteinExistence type="predicted"/>
<dbReference type="EMBL" id="FOQU01000006">
    <property type="protein sequence ID" value="SFJ33085.1"/>
    <property type="molecule type" value="Genomic_DNA"/>
</dbReference>
<dbReference type="RefSeq" id="WP_091015583.1">
    <property type="nucleotide sequence ID" value="NZ_CP041743.1"/>
</dbReference>
<evidence type="ECO:0000313" key="3">
    <source>
        <dbReference type="Proteomes" id="UP000199548"/>
    </source>
</evidence>
<dbReference type="Proteomes" id="UP000199548">
    <property type="component" value="Unassembled WGS sequence"/>
</dbReference>
<organism evidence="2 3">
    <name type="scientific">Paraburkholderia megapolitana</name>
    <dbReference type="NCBI Taxonomy" id="420953"/>
    <lineage>
        <taxon>Bacteria</taxon>
        <taxon>Pseudomonadati</taxon>
        <taxon>Pseudomonadota</taxon>
        <taxon>Betaproteobacteria</taxon>
        <taxon>Burkholderiales</taxon>
        <taxon>Burkholderiaceae</taxon>
        <taxon>Paraburkholderia</taxon>
    </lineage>
</organism>
<dbReference type="AlphaFoldDB" id="A0A1I3QHC1"/>
<evidence type="ECO:0000313" key="2">
    <source>
        <dbReference type="EMBL" id="SFJ33085.1"/>
    </source>
</evidence>
<feature type="region of interest" description="Disordered" evidence="1">
    <location>
        <begin position="150"/>
        <end position="177"/>
    </location>
</feature>
<name>A0A1I3QHC1_9BURK</name>
<accession>A0A1I3QHC1</accession>
<evidence type="ECO:0000256" key="1">
    <source>
        <dbReference type="SAM" id="MobiDB-lite"/>
    </source>
</evidence>
<dbReference type="OrthoDB" id="9012348at2"/>